<keyword evidence="5" id="KW-0406">Ion transport</keyword>
<sequence>MPTRQRSFSYLKGDEWMQGKLPPEEDTEKKEEALRREWFAITVFPLIAGTFGPIASALNICALVRPWRHYSNGSGNVPDPAWLIALNAVSLSFGVVANLAIFLLVEREDPTLRRNNVQFVLGNTIAGGVASFILIGLVVAACETLNTSSTPQYGFNEAFYYAIFAAILYFITSTVTIYTALTIARVRTSRRDSRVELAKGHHRLMFLTTAFMSYILIGAVVFSSVEGWSYLDAVYWADVTLLTIGFGDFYLHTHLGRSLLFPYAAVGITFVFLIIFCIPAVVLDRSKEIWAIHLRDRERIKEVHARDARAGNPSANGKHTSQSEGDGSVPIDPVEGSSDNDRKAIERQEFELMKGVLLRSAKKRLGYTVGLWMTVWFTLWLIGAVIFWVSERQQHWSYFEALYFAFTALLVIGYGDLTLESHSAKAFFVLWSLIAIPTWTMLVSSIAKAVGNPYFVAQKHWLRRKLFPSRGQPKDAGRKDHFDKLPREFPANVHDRNHLLAKVLKQIIVDHLRDQHDGQKPEYTFEDWEYIIDLMGPLEPLEGEDQSNGDGSTTPTRTKSRTTEDFRDGDGLIDWLHPKNPMNVTEYLTEWMLITLVEKLEQELLEIRVNSGNVPIDTGSSGQTAEKVPNGHPMT</sequence>
<keyword evidence="12" id="KW-1185">Reference proteome</keyword>
<dbReference type="Proteomes" id="UP000054466">
    <property type="component" value="Unassembled WGS sequence"/>
</dbReference>
<dbReference type="OrthoDB" id="297496at2759"/>
<feature type="compositionally biased region" description="Polar residues" evidence="8">
    <location>
        <begin position="313"/>
        <end position="325"/>
    </location>
</feature>
<comment type="subcellular location">
    <subcellularLocation>
        <location evidence="1">Membrane</location>
        <topology evidence="1">Multi-pass membrane protein</topology>
    </subcellularLocation>
</comment>
<dbReference type="GO" id="GO:0005886">
    <property type="term" value="C:plasma membrane"/>
    <property type="evidence" value="ECO:0007669"/>
    <property type="project" value="TreeGrafter"/>
</dbReference>
<feature type="transmembrane region" description="Helical" evidence="9">
    <location>
        <begin position="38"/>
        <end position="60"/>
    </location>
</feature>
<dbReference type="Gene3D" id="1.10.287.70">
    <property type="match status" value="2"/>
</dbReference>
<evidence type="ECO:0000256" key="4">
    <source>
        <dbReference type="ARBA" id="ARBA00022989"/>
    </source>
</evidence>
<dbReference type="PANTHER" id="PTHR11003">
    <property type="entry name" value="POTASSIUM CHANNEL, SUBFAMILY K"/>
    <property type="match status" value="1"/>
</dbReference>
<proteinExistence type="predicted"/>
<evidence type="ECO:0000256" key="8">
    <source>
        <dbReference type="SAM" id="MobiDB-lite"/>
    </source>
</evidence>
<dbReference type="VEuPathDB" id="FungiDB:PV07_05637"/>
<dbReference type="InterPro" id="IPR013099">
    <property type="entry name" value="K_chnl_dom"/>
</dbReference>
<evidence type="ECO:0000256" key="3">
    <source>
        <dbReference type="ARBA" id="ARBA00022692"/>
    </source>
</evidence>
<feature type="transmembrane region" description="Helical" evidence="9">
    <location>
        <begin position="80"/>
        <end position="105"/>
    </location>
</feature>
<evidence type="ECO:0000256" key="7">
    <source>
        <dbReference type="ARBA" id="ARBA00023303"/>
    </source>
</evidence>
<keyword evidence="6 9" id="KW-0472">Membrane</keyword>
<dbReference type="RefSeq" id="XP_016250066.1">
    <property type="nucleotide sequence ID" value="XM_016392547.1"/>
</dbReference>
<dbReference type="InterPro" id="IPR003280">
    <property type="entry name" value="2pore_dom_K_chnl"/>
</dbReference>
<dbReference type="STRING" id="569365.A0A0D2CI55"/>
<dbReference type="GO" id="GO:0015271">
    <property type="term" value="F:outward rectifier potassium channel activity"/>
    <property type="evidence" value="ECO:0007669"/>
    <property type="project" value="TreeGrafter"/>
</dbReference>
<feature type="transmembrane region" description="Helical" evidence="9">
    <location>
        <begin position="204"/>
        <end position="225"/>
    </location>
</feature>
<feature type="transmembrane region" description="Helical" evidence="9">
    <location>
        <begin position="260"/>
        <end position="283"/>
    </location>
</feature>
<dbReference type="HOGENOM" id="CLU_013394_0_0_1"/>
<evidence type="ECO:0000313" key="12">
    <source>
        <dbReference type="Proteomes" id="UP000054466"/>
    </source>
</evidence>
<dbReference type="SUPFAM" id="SSF81324">
    <property type="entry name" value="Voltage-gated potassium channels"/>
    <property type="match status" value="2"/>
</dbReference>
<evidence type="ECO:0000256" key="6">
    <source>
        <dbReference type="ARBA" id="ARBA00023136"/>
    </source>
</evidence>
<evidence type="ECO:0000256" key="1">
    <source>
        <dbReference type="ARBA" id="ARBA00004141"/>
    </source>
</evidence>
<protein>
    <recommendedName>
        <fullName evidence="10">Potassium channel domain-containing protein</fullName>
    </recommendedName>
</protein>
<dbReference type="EMBL" id="KN847042">
    <property type="protein sequence ID" value="KIW29850.1"/>
    <property type="molecule type" value="Genomic_DNA"/>
</dbReference>
<evidence type="ECO:0000256" key="2">
    <source>
        <dbReference type="ARBA" id="ARBA00022448"/>
    </source>
</evidence>
<dbReference type="PANTHER" id="PTHR11003:SF291">
    <property type="entry name" value="IP11374P"/>
    <property type="match status" value="1"/>
</dbReference>
<feature type="compositionally biased region" description="Polar residues" evidence="8">
    <location>
        <begin position="614"/>
        <end position="624"/>
    </location>
</feature>
<feature type="region of interest" description="Disordered" evidence="8">
    <location>
        <begin position="614"/>
        <end position="635"/>
    </location>
</feature>
<evidence type="ECO:0000256" key="9">
    <source>
        <dbReference type="SAM" id="Phobius"/>
    </source>
</evidence>
<feature type="region of interest" description="Disordered" evidence="8">
    <location>
        <begin position="539"/>
        <end position="569"/>
    </location>
</feature>
<dbReference type="GeneID" id="27344831"/>
<feature type="domain" description="Potassium channel" evidence="10">
    <location>
        <begin position="376"/>
        <end position="450"/>
    </location>
</feature>
<keyword evidence="4 9" id="KW-1133">Transmembrane helix</keyword>
<feature type="transmembrane region" description="Helical" evidence="9">
    <location>
        <begin position="401"/>
        <end position="419"/>
    </location>
</feature>
<keyword evidence="7" id="KW-0407">Ion channel</keyword>
<feature type="transmembrane region" description="Helical" evidence="9">
    <location>
        <begin position="159"/>
        <end position="183"/>
    </location>
</feature>
<dbReference type="AlphaFoldDB" id="A0A0D2CI55"/>
<dbReference type="Pfam" id="PF07885">
    <property type="entry name" value="Ion_trans_2"/>
    <property type="match status" value="2"/>
</dbReference>
<feature type="transmembrane region" description="Helical" evidence="9">
    <location>
        <begin position="117"/>
        <end position="139"/>
    </location>
</feature>
<dbReference type="GO" id="GO:0022841">
    <property type="term" value="F:potassium ion leak channel activity"/>
    <property type="evidence" value="ECO:0007669"/>
    <property type="project" value="TreeGrafter"/>
</dbReference>
<gene>
    <name evidence="11" type="ORF">PV07_05637</name>
</gene>
<organism evidence="11 12">
    <name type="scientific">Cladophialophora immunda</name>
    <dbReference type="NCBI Taxonomy" id="569365"/>
    <lineage>
        <taxon>Eukaryota</taxon>
        <taxon>Fungi</taxon>
        <taxon>Dikarya</taxon>
        <taxon>Ascomycota</taxon>
        <taxon>Pezizomycotina</taxon>
        <taxon>Eurotiomycetes</taxon>
        <taxon>Chaetothyriomycetidae</taxon>
        <taxon>Chaetothyriales</taxon>
        <taxon>Herpotrichiellaceae</taxon>
        <taxon>Cladophialophora</taxon>
    </lineage>
</organism>
<feature type="region of interest" description="Disordered" evidence="8">
    <location>
        <begin position="304"/>
        <end position="339"/>
    </location>
</feature>
<reference evidence="11 12" key="1">
    <citation type="submission" date="2015-01" db="EMBL/GenBank/DDBJ databases">
        <title>The Genome Sequence of Cladophialophora immunda CBS83496.</title>
        <authorList>
            <consortium name="The Broad Institute Genomics Platform"/>
            <person name="Cuomo C."/>
            <person name="de Hoog S."/>
            <person name="Gorbushina A."/>
            <person name="Stielow B."/>
            <person name="Teixiera M."/>
            <person name="Abouelleil A."/>
            <person name="Chapman S.B."/>
            <person name="Priest M."/>
            <person name="Young S.K."/>
            <person name="Wortman J."/>
            <person name="Nusbaum C."/>
            <person name="Birren B."/>
        </authorList>
    </citation>
    <scope>NUCLEOTIDE SEQUENCE [LARGE SCALE GENOMIC DNA]</scope>
    <source>
        <strain evidence="11 12">CBS 83496</strain>
    </source>
</reference>
<name>A0A0D2CI55_9EURO</name>
<keyword evidence="3 9" id="KW-0812">Transmembrane</keyword>
<feature type="transmembrane region" description="Helical" evidence="9">
    <location>
        <begin position="369"/>
        <end position="389"/>
    </location>
</feature>
<feature type="domain" description="Potassium channel" evidence="10">
    <location>
        <begin position="211"/>
        <end position="277"/>
    </location>
</feature>
<dbReference type="GO" id="GO:0030322">
    <property type="term" value="P:stabilization of membrane potential"/>
    <property type="evidence" value="ECO:0007669"/>
    <property type="project" value="TreeGrafter"/>
</dbReference>
<evidence type="ECO:0000313" key="11">
    <source>
        <dbReference type="EMBL" id="KIW29850.1"/>
    </source>
</evidence>
<feature type="transmembrane region" description="Helical" evidence="9">
    <location>
        <begin position="426"/>
        <end position="447"/>
    </location>
</feature>
<keyword evidence="2" id="KW-0813">Transport</keyword>
<evidence type="ECO:0000259" key="10">
    <source>
        <dbReference type="Pfam" id="PF07885"/>
    </source>
</evidence>
<evidence type="ECO:0000256" key="5">
    <source>
        <dbReference type="ARBA" id="ARBA00023065"/>
    </source>
</evidence>
<accession>A0A0D2CI55</accession>